<comment type="similarity">
    <text evidence="5">Belongs to the class-II pyridoxal-phosphate-dependent aminotransferase family. MalY/PatB cystathionine beta-lyase subfamily.</text>
</comment>
<accession>A0A0B5QSM7</accession>
<evidence type="ECO:0000256" key="3">
    <source>
        <dbReference type="ARBA" id="ARBA00022898"/>
    </source>
</evidence>
<dbReference type="InterPro" id="IPR015421">
    <property type="entry name" value="PyrdxlP-dep_Trfase_major"/>
</dbReference>
<dbReference type="CDD" id="cd00609">
    <property type="entry name" value="AAT_like"/>
    <property type="match status" value="1"/>
</dbReference>
<dbReference type="InterPro" id="IPR004839">
    <property type="entry name" value="Aminotransferase_I/II_large"/>
</dbReference>
<dbReference type="InterPro" id="IPR015424">
    <property type="entry name" value="PyrdxlP-dep_Trfase"/>
</dbReference>
<dbReference type="GO" id="GO:0030170">
    <property type="term" value="F:pyridoxal phosphate binding"/>
    <property type="evidence" value="ECO:0007669"/>
    <property type="project" value="InterPro"/>
</dbReference>
<dbReference type="RefSeq" id="WP_041897319.1">
    <property type="nucleotide sequence ID" value="NZ_CP010086.2"/>
</dbReference>
<evidence type="ECO:0000256" key="5">
    <source>
        <dbReference type="ARBA" id="ARBA00037974"/>
    </source>
</evidence>
<organism evidence="7 8">
    <name type="scientific">Clostridium beijerinckii</name>
    <name type="common">Clostridium MP</name>
    <dbReference type="NCBI Taxonomy" id="1520"/>
    <lineage>
        <taxon>Bacteria</taxon>
        <taxon>Bacillati</taxon>
        <taxon>Bacillota</taxon>
        <taxon>Clostridia</taxon>
        <taxon>Eubacteriales</taxon>
        <taxon>Clostridiaceae</taxon>
        <taxon>Clostridium</taxon>
    </lineage>
</organism>
<dbReference type="PANTHER" id="PTHR43525">
    <property type="entry name" value="PROTEIN MALY"/>
    <property type="match status" value="1"/>
</dbReference>
<evidence type="ECO:0000259" key="6">
    <source>
        <dbReference type="Pfam" id="PF00155"/>
    </source>
</evidence>
<dbReference type="Gene3D" id="3.90.1150.10">
    <property type="entry name" value="Aspartate Aminotransferase, domain 1"/>
    <property type="match status" value="1"/>
</dbReference>
<dbReference type="EMBL" id="CP010086">
    <property type="protein sequence ID" value="AJG99873.1"/>
    <property type="molecule type" value="Genomic_DNA"/>
</dbReference>
<dbReference type="InterPro" id="IPR027619">
    <property type="entry name" value="C-S_lyase_PatB-like"/>
</dbReference>
<dbReference type="PANTHER" id="PTHR43525:SF1">
    <property type="entry name" value="PROTEIN MALY"/>
    <property type="match status" value="1"/>
</dbReference>
<evidence type="ECO:0000313" key="7">
    <source>
        <dbReference type="EMBL" id="AJG99873.1"/>
    </source>
</evidence>
<dbReference type="InterPro" id="IPR051798">
    <property type="entry name" value="Class-II_PLP-Dep_Aminotrans"/>
</dbReference>
<dbReference type="InterPro" id="IPR015422">
    <property type="entry name" value="PyrdxlP-dep_Trfase_small"/>
</dbReference>
<dbReference type="OrthoDB" id="9802872at2"/>
<proteinExistence type="inferred from homology"/>
<dbReference type="Proteomes" id="UP000031866">
    <property type="component" value="Chromosome"/>
</dbReference>
<dbReference type="Gene3D" id="3.40.640.10">
    <property type="entry name" value="Type I PLP-dependent aspartate aminotransferase-like (Major domain)"/>
    <property type="match status" value="1"/>
</dbReference>
<evidence type="ECO:0000256" key="2">
    <source>
        <dbReference type="ARBA" id="ARBA00012224"/>
    </source>
</evidence>
<dbReference type="Pfam" id="PF00155">
    <property type="entry name" value="Aminotran_1_2"/>
    <property type="match status" value="1"/>
</dbReference>
<reference evidence="8" key="1">
    <citation type="submission" date="2014-12" db="EMBL/GenBank/DDBJ databases">
        <title>Genome sequence of Clostridium beijerinckii strain 59B.</title>
        <authorList>
            <person name="Little G.T."/>
            <person name="Minton N.P."/>
        </authorList>
    </citation>
    <scope>NUCLEOTIDE SEQUENCE [LARGE SCALE GENOMIC DNA]</scope>
    <source>
        <strain evidence="8">59B</strain>
    </source>
</reference>
<keyword evidence="4 7" id="KW-0456">Lyase</keyword>
<sequence>MSKYNFDTIIDRTNTNSSKWDGFEERFPGLNTNGALPMWVADMDFKAPEEVVEAIVKKAEFGIYGYPKSQGIDFCNAVSKWIERRHNWKIDNNWIVSTPGIVSAVTYAVQAFTNEGEGVIIQTPVYYPFKNRCINYNNRKVIENPLIFNGASYNIDFDDLEEKASDHKNKLLILSNPHNPVGRVWSEDELKRLIDICIKHNVIIFSDEIHSDLILKGNKHIPAGKVSDEVLDYLVAGYSASKTFNLAGLKASAIVVPNEKLRKLFKNIIAKNEAGGLNIFAETGFVAAYNYGEVYLEELLEYITGNVDYVREYINKNLKGVKLIEPEGTYLIWIDFRDTGLKLDEINRVVVEEAKVAGDLGDWFGIEGKGFIRLNIACPRKIVEEAMNRLKKVFGR</sequence>
<protein>
    <recommendedName>
        <fullName evidence="2">cysteine-S-conjugate beta-lyase</fullName>
        <ecNumber evidence="2">4.4.1.13</ecNumber>
    </recommendedName>
</protein>
<dbReference type="SUPFAM" id="SSF53383">
    <property type="entry name" value="PLP-dependent transferases"/>
    <property type="match status" value="1"/>
</dbReference>
<dbReference type="EC" id="4.4.1.13" evidence="2"/>
<feature type="domain" description="Aminotransferase class I/classII large" evidence="6">
    <location>
        <begin position="42"/>
        <end position="390"/>
    </location>
</feature>
<dbReference type="NCBIfam" id="TIGR04350">
    <property type="entry name" value="C_S_lyase_PatB"/>
    <property type="match status" value="1"/>
</dbReference>
<dbReference type="GO" id="GO:0047804">
    <property type="term" value="F:cysteine-S-conjugate beta-lyase activity"/>
    <property type="evidence" value="ECO:0007669"/>
    <property type="project" value="UniProtKB-EC"/>
</dbReference>
<gene>
    <name evidence="7" type="ORF">LF65_03310</name>
</gene>
<comment type="cofactor">
    <cofactor evidence="1">
        <name>pyridoxal 5'-phosphate</name>
        <dbReference type="ChEBI" id="CHEBI:597326"/>
    </cofactor>
</comment>
<dbReference type="KEGG" id="cbei:LF65_03310"/>
<dbReference type="STRING" id="1520.LF65_03310"/>
<dbReference type="AlphaFoldDB" id="A0A0B5QSM7"/>
<evidence type="ECO:0000313" key="8">
    <source>
        <dbReference type="Proteomes" id="UP000031866"/>
    </source>
</evidence>
<evidence type="ECO:0000256" key="4">
    <source>
        <dbReference type="ARBA" id="ARBA00023239"/>
    </source>
</evidence>
<name>A0A0B5QSM7_CLOBE</name>
<keyword evidence="3" id="KW-0663">Pyridoxal phosphate</keyword>
<evidence type="ECO:0000256" key="1">
    <source>
        <dbReference type="ARBA" id="ARBA00001933"/>
    </source>
</evidence>